<evidence type="ECO:0000259" key="14">
    <source>
        <dbReference type="PROSITE" id="PS52019"/>
    </source>
</evidence>
<keyword evidence="5 15" id="KW-0808">Transferase</keyword>
<feature type="domain" description="Ketosynthase family 3 (KS3)" evidence="13">
    <location>
        <begin position="32"/>
        <end position="456"/>
    </location>
</feature>
<dbReference type="Pfam" id="PF08990">
    <property type="entry name" value="Docking"/>
    <property type="match status" value="1"/>
</dbReference>
<dbReference type="Pfam" id="PF21089">
    <property type="entry name" value="PKS_DH_N"/>
    <property type="match status" value="1"/>
</dbReference>
<evidence type="ECO:0000259" key="13">
    <source>
        <dbReference type="PROSITE" id="PS52004"/>
    </source>
</evidence>
<dbReference type="Pfam" id="PF22953">
    <property type="entry name" value="SpnB_Rossmann"/>
    <property type="match status" value="2"/>
</dbReference>
<keyword evidence="16" id="KW-1185">Reference proteome</keyword>
<dbReference type="Gene3D" id="3.40.50.720">
    <property type="entry name" value="NAD(P)-binding Rossmann-like Domain"/>
    <property type="match status" value="2"/>
</dbReference>
<dbReference type="Gene3D" id="3.30.70.3290">
    <property type="match status" value="2"/>
</dbReference>
<dbReference type="InterPro" id="IPR050091">
    <property type="entry name" value="PKS_NRPS_Biosynth_Enz"/>
</dbReference>
<dbReference type="InterPro" id="IPR015083">
    <property type="entry name" value="NorB/c/GfsB-D-like_docking"/>
</dbReference>
<evidence type="ECO:0000256" key="7">
    <source>
        <dbReference type="ARBA" id="ARBA00023194"/>
    </source>
</evidence>
<dbReference type="SUPFAM" id="SSF47336">
    <property type="entry name" value="ACP-like"/>
    <property type="match status" value="1"/>
</dbReference>
<dbReference type="SMART" id="SM00822">
    <property type="entry name" value="PKS_KR"/>
    <property type="match status" value="2"/>
</dbReference>
<keyword evidence="6" id="KW-0677">Repeat</keyword>
<gene>
    <name evidence="15" type="ORF">EV192_12219</name>
</gene>
<feature type="domain" description="Carrier" evidence="12">
    <location>
        <begin position="2975"/>
        <end position="3049"/>
    </location>
</feature>
<evidence type="ECO:0000256" key="8">
    <source>
        <dbReference type="ARBA" id="ARBA00023268"/>
    </source>
</evidence>
<dbReference type="PROSITE" id="PS00606">
    <property type="entry name" value="KS3_1"/>
    <property type="match status" value="2"/>
</dbReference>
<dbReference type="Pfam" id="PF22621">
    <property type="entry name" value="CurL-like_PKS_C"/>
    <property type="match status" value="1"/>
</dbReference>
<evidence type="ECO:0000256" key="11">
    <source>
        <dbReference type="SAM" id="MobiDB-lite"/>
    </source>
</evidence>
<evidence type="ECO:0000256" key="9">
    <source>
        <dbReference type="ARBA" id="ARBA00023315"/>
    </source>
</evidence>
<dbReference type="GO" id="GO:0031177">
    <property type="term" value="F:phosphopantetheine binding"/>
    <property type="evidence" value="ECO:0007669"/>
    <property type="project" value="InterPro"/>
</dbReference>
<dbReference type="SUPFAM" id="SSF53901">
    <property type="entry name" value="Thiolase-like"/>
    <property type="match status" value="2"/>
</dbReference>
<comment type="cofactor">
    <cofactor evidence="1">
        <name>pantetheine 4'-phosphate</name>
        <dbReference type="ChEBI" id="CHEBI:47942"/>
    </cofactor>
</comment>
<evidence type="ECO:0000256" key="3">
    <source>
        <dbReference type="ARBA" id="ARBA00022450"/>
    </source>
</evidence>
<feature type="region of interest" description="N-terminal hotdog fold" evidence="10">
    <location>
        <begin position="2270"/>
        <end position="2388"/>
    </location>
</feature>
<dbReference type="Gene3D" id="3.40.366.10">
    <property type="entry name" value="Malonyl-Coenzyme A Acyl Carrier Protein, domain 2"/>
    <property type="match status" value="2"/>
</dbReference>
<dbReference type="PROSITE" id="PS52004">
    <property type="entry name" value="KS3_2"/>
    <property type="match status" value="2"/>
</dbReference>
<dbReference type="Proteomes" id="UP000295680">
    <property type="component" value="Unassembled WGS sequence"/>
</dbReference>
<keyword evidence="4" id="KW-0597">Phosphoprotein</keyword>
<dbReference type="InterPro" id="IPR016036">
    <property type="entry name" value="Malonyl_transacylase_ACP-bd"/>
</dbReference>
<dbReference type="GO" id="GO:0004315">
    <property type="term" value="F:3-oxoacyl-[acyl-carrier-protein] synthase activity"/>
    <property type="evidence" value="ECO:0007669"/>
    <property type="project" value="InterPro"/>
</dbReference>
<dbReference type="SMART" id="SM00824">
    <property type="entry name" value="PKS_TE"/>
    <property type="match status" value="1"/>
</dbReference>
<dbReference type="InterPro" id="IPR049900">
    <property type="entry name" value="PKS_mFAS_DH"/>
</dbReference>
<evidence type="ECO:0000256" key="6">
    <source>
        <dbReference type="ARBA" id="ARBA00022737"/>
    </source>
</evidence>
<dbReference type="InterPro" id="IPR018201">
    <property type="entry name" value="Ketoacyl_synth_AS"/>
</dbReference>
<protein>
    <submittedName>
        <fullName evidence="15">Acyl transferase domain-containing protein</fullName>
    </submittedName>
</protein>
<feature type="domain" description="Ketosynthase family 3 (KS3)" evidence="13">
    <location>
        <begin position="1448"/>
        <end position="1871"/>
    </location>
</feature>
<dbReference type="CDD" id="cd00833">
    <property type="entry name" value="PKS"/>
    <property type="match status" value="2"/>
</dbReference>
<keyword evidence="7" id="KW-0045">Antibiotic biosynthesis</keyword>
<dbReference type="InterPro" id="IPR042104">
    <property type="entry name" value="PKS_dehydratase_sf"/>
</dbReference>
<feature type="compositionally biased region" description="Basic and acidic residues" evidence="11">
    <location>
        <begin position="995"/>
        <end position="1012"/>
    </location>
</feature>
<feature type="active site" description="Proton acceptor; for dehydratase activity" evidence="10">
    <location>
        <position position="2301"/>
    </location>
</feature>
<dbReference type="InterPro" id="IPR020807">
    <property type="entry name" value="PKS_DH"/>
</dbReference>
<organism evidence="15 16">
    <name type="scientific">Actinocrispum wychmicini</name>
    <dbReference type="NCBI Taxonomy" id="1213861"/>
    <lineage>
        <taxon>Bacteria</taxon>
        <taxon>Bacillati</taxon>
        <taxon>Actinomycetota</taxon>
        <taxon>Actinomycetes</taxon>
        <taxon>Pseudonocardiales</taxon>
        <taxon>Pseudonocardiaceae</taxon>
        <taxon>Actinocrispum</taxon>
    </lineage>
</organism>
<evidence type="ECO:0000313" key="15">
    <source>
        <dbReference type="EMBL" id="TCO44763.1"/>
    </source>
</evidence>
<evidence type="ECO:0000313" key="16">
    <source>
        <dbReference type="Proteomes" id="UP000295680"/>
    </source>
</evidence>
<dbReference type="InterPro" id="IPR020806">
    <property type="entry name" value="PKS_PP-bd"/>
</dbReference>
<dbReference type="FunFam" id="3.40.47.10:FF:000019">
    <property type="entry name" value="Polyketide synthase type I"/>
    <property type="match status" value="2"/>
</dbReference>
<dbReference type="PANTHER" id="PTHR43775:SF51">
    <property type="entry name" value="INACTIVE PHENOLPHTHIOCEROL SYNTHESIS POLYKETIDE SYNTHASE TYPE I PKS1-RELATED"/>
    <property type="match status" value="1"/>
</dbReference>
<dbReference type="SMART" id="SM00827">
    <property type="entry name" value="PKS_AT"/>
    <property type="match status" value="2"/>
</dbReference>
<evidence type="ECO:0000256" key="4">
    <source>
        <dbReference type="ARBA" id="ARBA00022553"/>
    </source>
</evidence>
<dbReference type="InterPro" id="IPR014031">
    <property type="entry name" value="Ketoacyl_synth_C"/>
</dbReference>
<dbReference type="SUPFAM" id="SSF53474">
    <property type="entry name" value="alpha/beta-Hydrolases"/>
    <property type="match status" value="1"/>
</dbReference>
<name>A0A4R2IIQ2_9PSEU</name>
<dbReference type="InterPro" id="IPR036736">
    <property type="entry name" value="ACP-like_sf"/>
</dbReference>
<dbReference type="SMART" id="SM00823">
    <property type="entry name" value="PKS_PP"/>
    <property type="match status" value="2"/>
</dbReference>
<dbReference type="Pfam" id="PF16197">
    <property type="entry name" value="KAsynt_C_assoc"/>
    <property type="match status" value="1"/>
</dbReference>
<dbReference type="Pfam" id="PF02801">
    <property type="entry name" value="Ketoacyl-synt_C"/>
    <property type="match status" value="2"/>
</dbReference>
<dbReference type="Pfam" id="PF14765">
    <property type="entry name" value="PS-DH"/>
    <property type="match status" value="1"/>
</dbReference>
<dbReference type="PANTHER" id="PTHR43775">
    <property type="entry name" value="FATTY ACID SYNTHASE"/>
    <property type="match status" value="1"/>
</dbReference>
<dbReference type="InterPro" id="IPR014030">
    <property type="entry name" value="Ketoacyl_synth_N"/>
</dbReference>
<dbReference type="PROSITE" id="PS50075">
    <property type="entry name" value="CARRIER"/>
    <property type="match status" value="2"/>
</dbReference>
<keyword evidence="9" id="KW-0012">Acyltransferase</keyword>
<dbReference type="InterPro" id="IPR020841">
    <property type="entry name" value="PKS_Beta-ketoAc_synthase_dom"/>
</dbReference>
<dbReference type="InterPro" id="IPR014043">
    <property type="entry name" value="Acyl_transferase_dom"/>
</dbReference>
<dbReference type="InterPro" id="IPR016035">
    <property type="entry name" value="Acyl_Trfase/lysoPLipase"/>
</dbReference>
<dbReference type="InterPro" id="IPR032821">
    <property type="entry name" value="PKS_assoc"/>
</dbReference>
<dbReference type="Gene3D" id="3.40.50.1820">
    <property type="entry name" value="alpha/beta hydrolase"/>
    <property type="match status" value="1"/>
</dbReference>
<sequence>MSDEKLLDYLRRVTAELKQTRERLREVEGRDTEPIAVVGMGCRLPGGVTTPEQLWQLVADGVDAITPFPADRGWSPADLYDPDPDAPGKSYVLRGGFLADAGDFDPAFFGISPREALAMDPQQRLLLETSWEALERAGIDPVSLRGERVGVFAGTNGQDYGTVLALSASGDDGYLTTGNAAAVVSGRVSYTLGLEGPAVTIDTACSSSLVALHLAAQALRQGECSLALAGGATVMATPAAFIAFSRQRGLALDGRCKAFSTDADGTAWGEGAGMLVLERLSVAERLGHPVLAVVRGSAVNQDGASNGLTAPNGPSQQRVIRAALANAGLSTFDIDAVEAHGTGTALGDPIEAQALLATYGQDRGTPLWLGSVKSNIGHTQAAAGVAGVIKMVMAIRHGVLPPTLHVTEPTSHVDWSAGNARLLTESVPWPSTGRSRRAGISSFGASGTNAHIVIEQPPNVEVPNVDIGRVAGALGAEVPNVDIRPMAPSPRVGVRDVDIRTRAASLGAGVSNVDIGRAGESSGGECLNVDIGAVAPSPRAEVPDVDIRVDERRVVPWLVSARDQAALRAQAARLKSAVMDHTNVLDVGFSLATTRAAFEYRSVLVGREPRDFARQLDAIDTAIDTVREGSTAFLFTGQGAQWAGMGAELYAGYPVFADAFDEVCALFPGRLRGVVFGVEEGLDQTGFTQPALFAVEVALYRLVESWGLVPDFVLGHSIGEFAAAHVAGVFGLADACRLVAARAGLMQALPPGGAMIALRATEDEVAPFLDERVSIAAVNGPGAVVLSGDESTALGIAERFEGKRLRVSHAFHSPLMDPMLAEFREVVRSVRFERPSIPMVAAAGGDVVEAEYWVRQVRDAVRFHDGVEALKGEGVVRFVEIGPDGVLSALVDGIPLMRRDKPQADTLMSGVGRLHMAGHSPEWTRILGGGKIVDLPTYAFQRQRYWPTVDRPESLFRLDWTPVEPGPDPGDHTVFEVSGEAAVHEVLSRVQAVTDGREEPARAEKPVRTDEPVRAGEPVWTEEPGWAEERLVIVTRGAVAAGPDDPVSDLAASSVWGLVRSAQSENPGRFVLVDTDGTAEVATAISSGEPQVAVRAGKILAPRLAHASATPGSLHGTVLITGGTGVLGSLLARHIVTEHGVKDLVLVSRRGIQAPGAQELAAELGATVTVAACDVADRDALSDLLATIPSLNAVIHLAGVLDDGVVSALTPERLDQVLEAKAVAALNLHELTKDLSAFVMFSSAAGTLGSAGQGSYAAANAFLDALAAHRRAAGLPGLSLAWGAWDGGMTGDLTEVDIRRMARYGMTPLSAAEGLRLFDAVLGSDNSMLLPMRLDTTVLHGRPAASTTSRVTDLSETAILDLVLSNVATVLGHGDHARLSPDRTFKDLGFDSLTAVELRNRLNAGTGMRLPSTLVYDYPTATALAAHISAELAGETPETAAPTAVAVDEPIAIVGMSCRFPGGVRSPEDLWKLLRDGGDAITSFPTDRGWDVDALYDPDPDHEGTSYAREGGFLTGADQFDAAFFGISPREALAMDPQQRLLLETSWEAFEDAGIDPASVRGERVGVFAGTNGRDYPTLLAVARENVEGYAGIGNAASVLSGRVSYQFGLEGPAVTVDTACSSSLVALHLAGQALRQGECTLALVGGVTVMTTPGAFVEFSRQRGLAKDGRCKAFSDDADGTGWSEGVGVLVVERLSDAQRNGHRVLAVVRGSAVNQDGASNGLTAPNGPSQQRVIRAALANVRMSTFDIDVVEAHGTGTSLGDPIEANALMSTFGHRDRPLWLGSVKSNIGHTQAAAGIAGVIKMVLAMRHGVLPRTLHAETPSSHVDWSAGNVRLLTEPVDWRPNGHPRRAGVSAFGVSGTNAHVILEAFEGTGTRDTASRNARHAGPVPWVVAGKGEGAVKELVERVMGLDGDPLDIGFSLATTRAVFDHRAVVVDGAVATGLARVTRTAFMFTGQGAQRAGMGRELYEKFPVFAEAFDQVCALMAPGLRDVVFGDTDGLDQTGWAQPALFAVEVALYRLVEEWGLRPDAVLGHSIGELAAAHVAGVMGLEDACRLVTARASLMQALPTGGAMAALRVPAEELILDDRVDIAAVNGPEAVVISGDEDAVLELTAKFHGKRLNVSHAFHSHHMDGMLDEFRKVAETVRFGPPVIPMAGDVQSPEYWVRQVRDAVLFHDSVEALKAEGVARFVEIGPDGVLSALTDGVALMRRDRPEQNTLTTAIGLLHVDGFSPEWTKVLAGGRRVDLPTYPFQHERYWPDMTRRHGHPLLGTGVALADDGYLFTNTLSLHTHPWLADHVVAGSVVLPGTAYVELAIHAADQTGCEGIDELVVETPLVLDGKVQLQVAVAAPDESGRRALTVHSSTDDAPWTRHATGVLGPVRATPVDLTEWPPAGADAIEVAGIYDDQPEGGVEYGPAFQGLAAAWHRGDEMFAEVELPVDDTMALHPALLDAALHVLGLAFTQENQSYLPFSWSGVALHASGATRIRVRLTGSGPDSVSLDVADASGQPVASVASLVLRPITKGRLPGTRDLFRLEWTDATPAEPVRVRRCAVVGTDELKLSAILDDAGVHVEAYADVESLVDAASLGMTVPDTVFYPCVGGPDLAEATHDLTTAALGLIQKWVADDTLTAARLVFVTRGAVDEVTDPAAAAVWGLVRSAQVEHPDRFALVDTDEGVLEALAAGESQVSVRDGVVRVPRFARIEAGTGQWRAQGTVLVTGASGELGGRVVRHLVERHGVERLVLVSRRGGEAPDLPADIRVRQCDVTDRVALKAVLDEIPDLAAVVHLAGITDDGVVSALTPERLGTVLRPKVNAVVALHELTKDRDLREFVLFSSVAGVLGSAGQASYSAANAFLDAFAASQGPPVRSLAWGLWDGSSGMTAKLADADLRRMARGGVVALSEEQGLALFDLASTVDEATLIPVRLRTSGDAVPPMLRNVVRTSRRKAVAVVDDTTLRQRLAAEPADGQERILTEIVRGQMAVVLGHEADAIGAHQSVADSGFDSLTAVELRNRLNQVTGLRLAPTLVFDFPTPADLAKHLRTELAIEETQPERADAAETLGALFRLSCQTGKMTAGFEMLQRAALLRPTFEDLDPMPAVRLASGTTRPSLVCFSSYVALAGVHQYARLASPFRDVRDVWALPAPGFVKGQPLPATRAAVNEVQAGSVLRCAGDDPFVLLGSSSGGVLAHAAASRLEQLGRPPAAVVLLDTYMPRADSPIERFRDELIGGMFEREEMFARMDAARLTAMAWYFELLAEWEPRPLSVPTLLVRSSEPPVPGAEDWQTDWESANTVIDVPGNHFTMMEAHASTTAQAVHDWLDRL</sequence>
<dbReference type="Gene3D" id="3.10.129.110">
    <property type="entry name" value="Polyketide synthase dehydratase"/>
    <property type="match status" value="1"/>
</dbReference>
<feature type="active site" description="Proton donor; for dehydratase activity" evidence="10">
    <location>
        <position position="2455"/>
    </location>
</feature>
<dbReference type="SMART" id="SM00826">
    <property type="entry name" value="PKS_DH"/>
    <property type="match status" value="1"/>
</dbReference>
<evidence type="ECO:0000259" key="12">
    <source>
        <dbReference type="PROSITE" id="PS50075"/>
    </source>
</evidence>
<dbReference type="InterPro" id="IPR049551">
    <property type="entry name" value="PKS_DH_C"/>
</dbReference>
<dbReference type="InterPro" id="IPR029058">
    <property type="entry name" value="AB_hydrolase_fold"/>
</dbReference>
<dbReference type="FunFam" id="1.10.1200.10:FF:000007">
    <property type="entry name" value="Probable polyketide synthase pks17"/>
    <property type="match status" value="2"/>
</dbReference>
<dbReference type="InterPro" id="IPR016039">
    <property type="entry name" value="Thiolase-like"/>
</dbReference>
<evidence type="ECO:0000256" key="5">
    <source>
        <dbReference type="ARBA" id="ARBA00022679"/>
    </source>
</evidence>
<dbReference type="InterPro" id="IPR001031">
    <property type="entry name" value="Thioesterase"/>
</dbReference>
<dbReference type="SMART" id="SM01294">
    <property type="entry name" value="PKS_PP_betabranch"/>
    <property type="match status" value="2"/>
</dbReference>
<keyword evidence="3" id="KW-0596">Phosphopantetheine</keyword>
<feature type="domain" description="Carrier" evidence="12">
    <location>
        <begin position="1357"/>
        <end position="1432"/>
    </location>
</feature>
<dbReference type="SUPFAM" id="SSF51735">
    <property type="entry name" value="NAD(P)-binding Rossmann-fold domains"/>
    <property type="match status" value="4"/>
</dbReference>
<dbReference type="Gene3D" id="3.40.47.10">
    <property type="match status" value="2"/>
</dbReference>
<evidence type="ECO:0000256" key="1">
    <source>
        <dbReference type="ARBA" id="ARBA00001957"/>
    </source>
</evidence>
<evidence type="ECO:0000256" key="2">
    <source>
        <dbReference type="ARBA" id="ARBA00004792"/>
    </source>
</evidence>
<dbReference type="Pfam" id="PF00975">
    <property type="entry name" value="Thioesterase"/>
    <property type="match status" value="1"/>
</dbReference>
<comment type="pathway">
    <text evidence="2">Antibiotic biosynthesis.</text>
</comment>
<dbReference type="PROSITE" id="PS52019">
    <property type="entry name" value="PKS_MFAS_DH"/>
    <property type="match status" value="1"/>
</dbReference>
<dbReference type="GO" id="GO:0004312">
    <property type="term" value="F:fatty acid synthase activity"/>
    <property type="evidence" value="ECO:0007669"/>
    <property type="project" value="TreeGrafter"/>
</dbReference>
<dbReference type="GO" id="GO:0006633">
    <property type="term" value="P:fatty acid biosynthetic process"/>
    <property type="evidence" value="ECO:0007669"/>
    <property type="project" value="InterPro"/>
</dbReference>
<dbReference type="InterPro" id="IPR009081">
    <property type="entry name" value="PP-bd_ACP"/>
</dbReference>
<dbReference type="Pfam" id="PF00109">
    <property type="entry name" value="ketoacyl-synt"/>
    <property type="match status" value="2"/>
</dbReference>
<dbReference type="InterPro" id="IPR049552">
    <property type="entry name" value="PKS_DH_N"/>
</dbReference>
<feature type="region of interest" description="C-terminal hotdog fold" evidence="10">
    <location>
        <begin position="2399"/>
        <end position="2531"/>
    </location>
</feature>
<dbReference type="SUPFAM" id="SSF55048">
    <property type="entry name" value="Probable ACP-binding domain of malonyl-CoA ACP transacylase"/>
    <property type="match status" value="2"/>
</dbReference>
<dbReference type="InterPro" id="IPR020802">
    <property type="entry name" value="TesA-like"/>
</dbReference>
<keyword evidence="8" id="KW-0511">Multifunctional enzyme</keyword>
<dbReference type="InterPro" id="IPR055123">
    <property type="entry name" value="SpnB-like_Rossmann"/>
</dbReference>
<comment type="caution">
    <text evidence="15">The sequence shown here is derived from an EMBL/GenBank/DDBJ whole genome shotgun (WGS) entry which is preliminary data.</text>
</comment>
<dbReference type="PROSITE" id="PS00012">
    <property type="entry name" value="PHOSPHOPANTETHEINE"/>
    <property type="match status" value="2"/>
</dbReference>
<dbReference type="Pfam" id="PF00698">
    <property type="entry name" value="Acyl_transf_1"/>
    <property type="match status" value="2"/>
</dbReference>
<dbReference type="SUPFAM" id="SSF52151">
    <property type="entry name" value="FabD/lysophospholipase-like"/>
    <property type="match status" value="2"/>
</dbReference>
<dbReference type="CDD" id="cd08956">
    <property type="entry name" value="KR_3_FAS_SDR_x"/>
    <property type="match status" value="2"/>
</dbReference>
<feature type="domain" description="PKS/mFAS DH" evidence="14">
    <location>
        <begin position="2270"/>
        <end position="2531"/>
    </location>
</feature>
<accession>A0A4R2IIQ2</accession>
<proteinExistence type="predicted"/>
<dbReference type="GO" id="GO:0033068">
    <property type="term" value="P:macrolide biosynthetic process"/>
    <property type="evidence" value="ECO:0007669"/>
    <property type="project" value="UniProtKB-ARBA"/>
</dbReference>
<dbReference type="InterPro" id="IPR013968">
    <property type="entry name" value="PKS_KR"/>
</dbReference>
<dbReference type="EMBL" id="SLWS01000022">
    <property type="protein sequence ID" value="TCO44763.1"/>
    <property type="molecule type" value="Genomic_DNA"/>
</dbReference>
<dbReference type="InterPro" id="IPR057326">
    <property type="entry name" value="KR_dom"/>
</dbReference>
<reference evidence="15 16" key="1">
    <citation type="submission" date="2019-03" db="EMBL/GenBank/DDBJ databases">
        <title>Genomic Encyclopedia of Type Strains, Phase IV (KMG-IV): sequencing the most valuable type-strain genomes for metagenomic binning, comparative biology and taxonomic classification.</title>
        <authorList>
            <person name="Goeker M."/>
        </authorList>
    </citation>
    <scope>NUCLEOTIDE SEQUENCE [LARGE SCALE GENOMIC DNA]</scope>
    <source>
        <strain evidence="15 16">DSM 45934</strain>
    </source>
</reference>
<evidence type="ECO:0000256" key="10">
    <source>
        <dbReference type="PROSITE-ProRule" id="PRU01363"/>
    </source>
</evidence>
<dbReference type="InterPro" id="IPR036291">
    <property type="entry name" value="NAD(P)-bd_dom_sf"/>
</dbReference>
<dbReference type="Pfam" id="PF08659">
    <property type="entry name" value="KR"/>
    <property type="match status" value="2"/>
</dbReference>
<dbReference type="InterPro" id="IPR001227">
    <property type="entry name" value="Ac_transferase_dom_sf"/>
</dbReference>
<dbReference type="Pfam" id="PF00550">
    <property type="entry name" value="PP-binding"/>
    <property type="match status" value="2"/>
</dbReference>
<dbReference type="InterPro" id="IPR006162">
    <property type="entry name" value="Ppantetheine_attach_site"/>
</dbReference>
<dbReference type="SMART" id="SM00825">
    <property type="entry name" value="PKS_KS"/>
    <property type="match status" value="2"/>
</dbReference>
<feature type="region of interest" description="Disordered" evidence="11">
    <location>
        <begin position="992"/>
        <end position="1012"/>
    </location>
</feature>
<dbReference type="Gene3D" id="1.10.1200.10">
    <property type="entry name" value="ACP-like"/>
    <property type="match status" value="2"/>
</dbReference>